<name>A0ABM7X019_9BACT</name>
<feature type="transmembrane region" description="Helical" evidence="7">
    <location>
        <begin position="463"/>
        <end position="486"/>
    </location>
</feature>
<dbReference type="Gene3D" id="3.30.70.1430">
    <property type="entry name" value="Multidrug efflux transporter AcrB pore domain"/>
    <property type="match status" value="2"/>
</dbReference>
<keyword evidence="4 7" id="KW-0812">Transmembrane</keyword>
<evidence type="ECO:0000256" key="3">
    <source>
        <dbReference type="ARBA" id="ARBA00022519"/>
    </source>
</evidence>
<dbReference type="Gene3D" id="3.30.70.1440">
    <property type="entry name" value="Multidrug efflux transporter AcrB pore domain"/>
    <property type="match status" value="1"/>
</dbReference>
<keyword evidence="3" id="KW-0997">Cell inner membrane</keyword>
<evidence type="ECO:0000256" key="2">
    <source>
        <dbReference type="ARBA" id="ARBA00022475"/>
    </source>
</evidence>
<dbReference type="NCBIfam" id="NF033617">
    <property type="entry name" value="RND_permease_2"/>
    <property type="match status" value="1"/>
</dbReference>
<dbReference type="Gene3D" id="1.20.1640.10">
    <property type="entry name" value="Multidrug efflux transporter AcrB transmembrane domain"/>
    <property type="match status" value="2"/>
</dbReference>
<feature type="transmembrane region" description="Helical" evidence="7">
    <location>
        <begin position="360"/>
        <end position="382"/>
    </location>
</feature>
<feature type="transmembrane region" description="Helical" evidence="7">
    <location>
        <begin position="892"/>
        <end position="918"/>
    </location>
</feature>
<feature type="transmembrane region" description="Helical" evidence="7">
    <location>
        <begin position="954"/>
        <end position="971"/>
    </location>
</feature>
<evidence type="ECO:0000256" key="1">
    <source>
        <dbReference type="ARBA" id="ARBA00022448"/>
    </source>
</evidence>
<keyword evidence="9" id="KW-1185">Reference proteome</keyword>
<dbReference type="SUPFAM" id="SSF82714">
    <property type="entry name" value="Multidrug efflux transporter AcrB TolC docking domain, DN and DC subdomains"/>
    <property type="match status" value="2"/>
</dbReference>
<dbReference type="RefSeq" id="WP_318653819.1">
    <property type="nucleotide sequence ID" value="NZ_AP025591.1"/>
</dbReference>
<dbReference type="InterPro" id="IPR001036">
    <property type="entry name" value="Acrflvin-R"/>
</dbReference>
<dbReference type="Proteomes" id="UP001162891">
    <property type="component" value="Chromosome"/>
</dbReference>
<dbReference type="Gene3D" id="3.30.70.1320">
    <property type="entry name" value="Multidrug efflux transporter AcrB pore domain like"/>
    <property type="match status" value="1"/>
</dbReference>
<keyword evidence="2" id="KW-1003">Cell membrane</keyword>
<dbReference type="Pfam" id="PF00873">
    <property type="entry name" value="ACR_tran"/>
    <property type="match status" value="1"/>
</dbReference>
<feature type="transmembrane region" description="Helical" evidence="7">
    <location>
        <begin position="334"/>
        <end position="353"/>
    </location>
</feature>
<feature type="transmembrane region" description="Helical" evidence="7">
    <location>
        <begin position="431"/>
        <end position="451"/>
    </location>
</feature>
<reference evidence="9" key="1">
    <citation type="journal article" date="2022" name="Int. J. Syst. Evol. Microbiol.">
        <title>Anaeromyxobacter oryzae sp. nov., Anaeromyxobacter diazotrophicus sp. nov. and Anaeromyxobacter paludicola sp. nov., isolated from paddy soils.</title>
        <authorList>
            <person name="Itoh H."/>
            <person name="Xu Z."/>
            <person name="Mise K."/>
            <person name="Masuda Y."/>
            <person name="Ushijima N."/>
            <person name="Hayakawa C."/>
            <person name="Shiratori Y."/>
            <person name="Senoo K."/>
        </authorList>
    </citation>
    <scope>NUCLEOTIDE SEQUENCE [LARGE SCALE GENOMIC DNA]</scope>
    <source>
        <strain evidence="9">Red232</strain>
    </source>
</reference>
<evidence type="ECO:0000256" key="5">
    <source>
        <dbReference type="ARBA" id="ARBA00022989"/>
    </source>
</evidence>
<dbReference type="Gene3D" id="3.30.2090.10">
    <property type="entry name" value="Multidrug efflux transporter AcrB TolC docking domain, DN and DC subdomains"/>
    <property type="match status" value="2"/>
</dbReference>
<evidence type="ECO:0000313" key="9">
    <source>
        <dbReference type="Proteomes" id="UP001162891"/>
    </source>
</evidence>
<dbReference type="PRINTS" id="PR00702">
    <property type="entry name" value="ACRIFLAVINRP"/>
</dbReference>
<dbReference type="PANTHER" id="PTHR32063">
    <property type="match status" value="1"/>
</dbReference>
<dbReference type="InterPro" id="IPR027463">
    <property type="entry name" value="AcrB_DN_DC_subdom"/>
</dbReference>
<organism evidence="8 9">
    <name type="scientific">Anaeromyxobacter oryzae</name>
    <dbReference type="NCBI Taxonomy" id="2918170"/>
    <lineage>
        <taxon>Bacteria</taxon>
        <taxon>Pseudomonadati</taxon>
        <taxon>Myxococcota</taxon>
        <taxon>Myxococcia</taxon>
        <taxon>Myxococcales</taxon>
        <taxon>Cystobacterineae</taxon>
        <taxon>Anaeromyxobacteraceae</taxon>
        <taxon>Anaeromyxobacter</taxon>
    </lineage>
</organism>
<keyword evidence="6 7" id="KW-0472">Membrane</keyword>
<protein>
    <submittedName>
        <fullName evidence="8">Acriflavine resistance protein B</fullName>
    </submittedName>
</protein>
<feature type="transmembrane region" description="Helical" evidence="7">
    <location>
        <begin position="855"/>
        <end position="872"/>
    </location>
</feature>
<dbReference type="SUPFAM" id="SSF82693">
    <property type="entry name" value="Multidrug efflux transporter AcrB pore domain, PN1, PN2, PC1 and PC2 subdomains"/>
    <property type="match status" value="3"/>
</dbReference>
<dbReference type="SUPFAM" id="SSF82866">
    <property type="entry name" value="Multidrug efflux transporter AcrB transmembrane domain"/>
    <property type="match status" value="2"/>
</dbReference>
<evidence type="ECO:0000313" key="8">
    <source>
        <dbReference type="EMBL" id="BDG05143.1"/>
    </source>
</evidence>
<dbReference type="PANTHER" id="PTHR32063:SF34">
    <property type="entry name" value="MULTIDRUG RESISTANCE PROTEIN MDTC"/>
    <property type="match status" value="1"/>
</dbReference>
<accession>A0ABM7X019</accession>
<evidence type="ECO:0000256" key="4">
    <source>
        <dbReference type="ARBA" id="ARBA00022692"/>
    </source>
</evidence>
<dbReference type="EMBL" id="AP025591">
    <property type="protein sequence ID" value="BDG05143.1"/>
    <property type="molecule type" value="Genomic_DNA"/>
</dbReference>
<sequence length="1032" mass="110586">MSISEPFIRRPVATTLLAMALLLGGAAAYTQLPVAPLPRVDFPTINVSAGLPGASPETMASAVATPLERRFGRIAGLSEITSVSSLGSTSLTLQFDLDRDVDAAARDVQAAINASLGDLPSNLPVRPNFRKVNPADAPILILAVRSETLPLSKVFDVANTVLAQKISQVDGVGQVFVGGGQQPAVRIQVDPAALAGAGLSTSALRTTIGVATANQAKGSLDGPEQSHTVAVDDQLLSAAAWSPIVVGYANGSPVRLRDVARVVDSVENTRAAGWVDGKRAVVMIVRRQPGANILEVIDRVQALLPELTHAISPAIDVQVALDRSQTIRASVRDVQVTLLASVALVVLVVFLFLRSARATVIPTVAVPLAIVATFGGMFLLGYSLDNLSLMALTISTGFVVDDAIVVTENVTRYVEAGEPPLSAALKGAKQIGFTIVSITASLLAVFIPILLMGGIVGRLFREFAVTLSIAIAFSAVISLTLTPMMASRLLKLRSEERRGRFYRVSERFFDGMLHGYERALSWVLDHHALMLVVTVVAAAVSIWLYVIVPKGLFPQQDTGQVFGISDAPQDVSFPAMRDRQELVNRAVMSDPSVDHAVSFIGGGTLNTGNVFMQLKPREQRKETADQVIATLRPKLAQVPGIQLFLQSVQDVRVGGRFSRTQYQYTLQDANLEELNAWAPRMLEKLKTLPQLRDVATDQQTSALQLKVEVDRDTASRLGITAQAVDDALYDAFGQRQVATTYTQVNQYRVVLEMKPELAQHPEALRNVYVPTPDGSQVPLASIARWSPQPTSLSVNHQGQFPAVTLSFNLAPEVSLGQALTAIHRAEQQIGLPASIRAAPQGTAQAFVESLRSEPWLVLAALVAVYIVLGVLYESYVHPITILSTLPSAGVGALLALLVMRTEFSIIALIGVILLIGIVKKNAIMMIDFAIEAERDEGLSTRDAIYRACALRFRPIMMTTMAALLGALPLAFGGGAGSELRQPLGITIVGGLVFSQMLTLFTTPVVYLTLDRFTRTKKRSVGPAVAQPSRPIA</sequence>
<evidence type="ECO:0000256" key="7">
    <source>
        <dbReference type="SAM" id="Phobius"/>
    </source>
</evidence>
<evidence type="ECO:0000256" key="6">
    <source>
        <dbReference type="ARBA" id="ARBA00023136"/>
    </source>
</evidence>
<proteinExistence type="predicted"/>
<keyword evidence="5 7" id="KW-1133">Transmembrane helix</keyword>
<feature type="transmembrane region" description="Helical" evidence="7">
    <location>
        <begin position="528"/>
        <end position="548"/>
    </location>
</feature>
<keyword evidence="1" id="KW-0813">Transport</keyword>
<feature type="transmembrane region" description="Helical" evidence="7">
    <location>
        <begin position="983"/>
        <end position="1009"/>
    </location>
</feature>
<gene>
    <name evidence="8" type="ORF">AMOR_41390</name>
</gene>